<keyword evidence="3" id="KW-1185">Reference proteome</keyword>
<dbReference type="AlphaFoldDB" id="A0A9X4M1V7"/>
<accession>A0A9X4M1V7</accession>
<protein>
    <submittedName>
        <fullName evidence="2">Uncharacterized protein</fullName>
    </submittedName>
</protein>
<feature type="region of interest" description="Disordered" evidence="1">
    <location>
        <begin position="176"/>
        <end position="202"/>
    </location>
</feature>
<evidence type="ECO:0000313" key="3">
    <source>
        <dbReference type="Proteomes" id="UP001152755"/>
    </source>
</evidence>
<proteinExistence type="predicted"/>
<gene>
    <name evidence="2" type="ORF">NVS88_18175</name>
</gene>
<dbReference type="EMBL" id="JANRHA010000014">
    <property type="protein sequence ID" value="MDG3016485.1"/>
    <property type="molecule type" value="Genomic_DNA"/>
</dbReference>
<evidence type="ECO:0000313" key="2">
    <source>
        <dbReference type="EMBL" id="MDG3016485.1"/>
    </source>
</evidence>
<name>A0A9X4M1V7_9ACTN</name>
<dbReference type="Proteomes" id="UP001152755">
    <property type="component" value="Unassembled WGS sequence"/>
</dbReference>
<sequence>MSDPLARPVDALVRPIADLADGLGSGVLGPHGPADALTAATDGLTTLHEQGSAAIAALDAAWNGPAAASALDKLRTVTAAVTDLAERGAQIAATVSRAAGTVGTGAAELDGLLESFARITRDLTPMRGTLEGQVLLLGAALEHLGKAITVAVGVEQQLAGQGAAMQTLTEPIALPSAPGPVSVPAAPSAPATPRTTVLSKSR</sequence>
<evidence type="ECO:0000256" key="1">
    <source>
        <dbReference type="SAM" id="MobiDB-lite"/>
    </source>
</evidence>
<dbReference type="RefSeq" id="WP_332520551.1">
    <property type="nucleotide sequence ID" value="NZ_JANRHA010000014.1"/>
</dbReference>
<reference evidence="2" key="1">
    <citation type="submission" date="2022-08" db="EMBL/GenBank/DDBJ databases">
        <title>Genome analysis of Corynebacteriales strain.</title>
        <authorList>
            <person name="Lee S.D."/>
        </authorList>
    </citation>
    <scope>NUCLEOTIDE SEQUENCE</scope>
    <source>
        <strain evidence="2">D3-21</strain>
    </source>
</reference>
<organism evidence="2 3">
    <name type="scientific">Speluncibacter jeojiensis</name>
    <dbReference type="NCBI Taxonomy" id="2710754"/>
    <lineage>
        <taxon>Bacteria</taxon>
        <taxon>Bacillati</taxon>
        <taxon>Actinomycetota</taxon>
        <taxon>Actinomycetes</taxon>
        <taxon>Mycobacteriales</taxon>
        <taxon>Speluncibacteraceae</taxon>
        <taxon>Speluncibacter</taxon>
    </lineage>
</organism>
<comment type="caution">
    <text evidence="2">The sequence shown here is derived from an EMBL/GenBank/DDBJ whole genome shotgun (WGS) entry which is preliminary data.</text>
</comment>